<reference evidence="1 2" key="1">
    <citation type="submission" date="2020-04" db="EMBL/GenBank/DDBJ databases">
        <title>Sphingobium sp. AR-3-1 isolated from Arctic soil.</title>
        <authorList>
            <person name="Dahal R.H."/>
            <person name="Chaudhary D.K."/>
        </authorList>
    </citation>
    <scope>NUCLEOTIDE SEQUENCE [LARGE SCALE GENOMIC DNA]</scope>
    <source>
        <strain evidence="1 2">AR-3-1</strain>
    </source>
</reference>
<proteinExistence type="predicted"/>
<evidence type="ECO:0000313" key="2">
    <source>
        <dbReference type="Proteomes" id="UP000519023"/>
    </source>
</evidence>
<dbReference type="Pfam" id="PF05015">
    <property type="entry name" value="HigB-like_toxin"/>
    <property type="match status" value="1"/>
</dbReference>
<evidence type="ECO:0000313" key="1">
    <source>
        <dbReference type="EMBL" id="NML08899.1"/>
    </source>
</evidence>
<comment type="caution">
    <text evidence="1">The sequence shown here is derived from an EMBL/GenBank/DDBJ whole genome shotgun (WGS) entry which is preliminary data.</text>
</comment>
<dbReference type="SUPFAM" id="SSF143011">
    <property type="entry name" value="RelE-like"/>
    <property type="match status" value="1"/>
</dbReference>
<dbReference type="AlphaFoldDB" id="A0A7X9WS74"/>
<dbReference type="InterPro" id="IPR035093">
    <property type="entry name" value="RelE/ParE_toxin_dom_sf"/>
</dbReference>
<dbReference type="InterPro" id="IPR007711">
    <property type="entry name" value="HigB-1"/>
</dbReference>
<sequence length="96" mass="10567">MQIESMAHKGLRRFFETGNAKGLVGDVARVRKMLAFIDAATSLEVLSQPPNYGLHSLTGDRAGTWAMTVTRNWRLTFGVNAQGALIDMDLEDYHGA</sequence>
<dbReference type="RefSeq" id="WP_169570769.1">
    <property type="nucleotide sequence ID" value="NZ_JABBFV010000001.1"/>
</dbReference>
<dbReference type="Proteomes" id="UP000519023">
    <property type="component" value="Unassembled WGS sequence"/>
</dbReference>
<protein>
    <submittedName>
        <fullName evidence="1">Plasmid maintenance system killer</fullName>
    </submittedName>
</protein>
<gene>
    <name evidence="1" type="ORF">HHL08_01860</name>
</gene>
<name>A0A7X9WS74_9SPHN</name>
<accession>A0A7X9WS74</accession>
<keyword evidence="2" id="KW-1185">Reference proteome</keyword>
<dbReference type="Gene3D" id="3.30.2310.20">
    <property type="entry name" value="RelE-like"/>
    <property type="match status" value="1"/>
</dbReference>
<organism evidence="1 2">
    <name type="scientific">Sphingobium psychrophilum</name>
    <dbReference type="NCBI Taxonomy" id="2728834"/>
    <lineage>
        <taxon>Bacteria</taxon>
        <taxon>Pseudomonadati</taxon>
        <taxon>Pseudomonadota</taxon>
        <taxon>Alphaproteobacteria</taxon>
        <taxon>Sphingomonadales</taxon>
        <taxon>Sphingomonadaceae</taxon>
        <taxon>Sphingobium</taxon>
    </lineage>
</organism>
<dbReference type="EMBL" id="JABBFV010000001">
    <property type="protein sequence ID" value="NML08899.1"/>
    <property type="molecule type" value="Genomic_DNA"/>
</dbReference>